<accession>A0A4R2BM31</accession>
<sequence>MDKKAEELRPLDVDQSLPHQISAPSFKGTGMEIQPPFKNDYGVVIGDSHYASPESPLENWDENTDPAIMSGEKWVHPTNDIGWNTAENQELLEEKRKPQAYPFMHPTIDVSKGQD</sequence>
<proteinExistence type="predicted"/>
<comment type="caution">
    <text evidence="2">The sequence shown here is derived from an EMBL/GenBank/DDBJ whole genome shotgun (WGS) entry which is preliminary data.</text>
</comment>
<keyword evidence="3" id="KW-1185">Reference proteome</keyword>
<feature type="region of interest" description="Disordered" evidence="1">
    <location>
        <begin position="1"/>
        <end position="33"/>
    </location>
</feature>
<dbReference type="AlphaFoldDB" id="A0A4R2BM31"/>
<dbReference type="Pfam" id="PF13045">
    <property type="entry name" value="DUF3905"/>
    <property type="match status" value="1"/>
</dbReference>
<evidence type="ECO:0000313" key="3">
    <source>
        <dbReference type="Proteomes" id="UP000295689"/>
    </source>
</evidence>
<dbReference type="Proteomes" id="UP000295689">
    <property type="component" value="Unassembled WGS sequence"/>
</dbReference>
<evidence type="ECO:0000256" key="1">
    <source>
        <dbReference type="SAM" id="MobiDB-lite"/>
    </source>
</evidence>
<protein>
    <submittedName>
        <fullName evidence="2">Uncharacterized protein DUF3905</fullName>
    </submittedName>
</protein>
<gene>
    <name evidence="2" type="ORF">EV146_10160</name>
</gene>
<feature type="compositionally biased region" description="Basic and acidic residues" evidence="1">
    <location>
        <begin position="1"/>
        <end position="12"/>
    </location>
</feature>
<dbReference type="RefSeq" id="WP_132000661.1">
    <property type="nucleotide sequence ID" value="NZ_JABUHM010000006.1"/>
</dbReference>
<reference evidence="2 3" key="1">
    <citation type="journal article" date="2015" name="Stand. Genomic Sci.">
        <title>Genomic Encyclopedia of Bacterial and Archaeal Type Strains, Phase III: the genomes of soil and plant-associated and newly described type strains.</title>
        <authorList>
            <person name="Whitman W.B."/>
            <person name="Woyke T."/>
            <person name="Klenk H.P."/>
            <person name="Zhou Y."/>
            <person name="Lilburn T.G."/>
            <person name="Beck B.J."/>
            <person name="De Vos P."/>
            <person name="Vandamme P."/>
            <person name="Eisen J.A."/>
            <person name="Garrity G."/>
            <person name="Hugenholtz P."/>
            <person name="Kyrpides N.C."/>
        </authorList>
    </citation>
    <scope>NUCLEOTIDE SEQUENCE [LARGE SCALE GENOMIC DNA]</scope>
    <source>
        <strain evidence="2 3">CV53</strain>
    </source>
</reference>
<name>A0A4R2BM31_9BACI</name>
<organism evidence="2 3">
    <name type="scientific">Mesobacillus foraminis</name>
    <dbReference type="NCBI Taxonomy" id="279826"/>
    <lineage>
        <taxon>Bacteria</taxon>
        <taxon>Bacillati</taxon>
        <taxon>Bacillota</taxon>
        <taxon>Bacilli</taxon>
        <taxon>Bacillales</taxon>
        <taxon>Bacillaceae</taxon>
        <taxon>Mesobacillus</taxon>
    </lineage>
</organism>
<evidence type="ECO:0000313" key="2">
    <source>
        <dbReference type="EMBL" id="TCN27733.1"/>
    </source>
</evidence>
<dbReference type="InterPro" id="IPR024999">
    <property type="entry name" value="DUF3905"/>
</dbReference>
<dbReference type="EMBL" id="SLVV01000001">
    <property type="protein sequence ID" value="TCN27733.1"/>
    <property type="molecule type" value="Genomic_DNA"/>
</dbReference>